<dbReference type="SUPFAM" id="SSF55874">
    <property type="entry name" value="ATPase domain of HSP90 chaperone/DNA topoisomerase II/histidine kinase"/>
    <property type="match status" value="1"/>
</dbReference>
<dbReference type="EC" id="2.7.13.3" evidence="2"/>
<gene>
    <name evidence="7" type="ORF">FAES_3464</name>
</gene>
<keyword evidence="3" id="KW-0597">Phosphoprotein</keyword>
<dbReference type="FunFam" id="3.30.565.10:FF:000006">
    <property type="entry name" value="Sensor histidine kinase WalK"/>
    <property type="match status" value="1"/>
</dbReference>
<reference evidence="7 8" key="1">
    <citation type="journal article" date="2012" name="J. Bacteriol.">
        <title>Genome Sequence of Fibrella aestuarina BUZ 2T, a Filamentous Marine Bacterium.</title>
        <authorList>
            <person name="Filippini M."/>
            <person name="Qi W."/>
            <person name="Blom J."/>
            <person name="Goesmann A."/>
            <person name="Smits T.H."/>
            <person name="Bagheri H.C."/>
        </authorList>
    </citation>
    <scope>NUCLEOTIDE SEQUENCE [LARGE SCALE GENOMIC DNA]</scope>
    <source>
        <strain evidence="8">BUZ 2T</strain>
    </source>
</reference>
<dbReference type="InterPro" id="IPR036097">
    <property type="entry name" value="HisK_dim/P_sf"/>
</dbReference>
<dbReference type="PROSITE" id="PS50109">
    <property type="entry name" value="HIS_KIN"/>
    <property type="match status" value="1"/>
</dbReference>
<proteinExistence type="predicted"/>
<protein>
    <recommendedName>
        <fullName evidence="2">histidine kinase</fullName>
        <ecNumber evidence="2">2.7.13.3</ecNumber>
    </recommendedName>
</protein>
<name>I0KBG8_9BACT</name>
<dbReference type="InterPro" id="IPR013656">
    <property type="entry name" value="PAS_4"/>
</dbReference>
<dbReference type="Gene3D" id="1.10.287.130">
    <property type="match status" value="1"/>
</dbReference>
<dbReference type="PANTHER" id="PTHR42878:SF15">
    <property type="entry name" value="BACTERIOPHYTOCHROME"/>
    <property type="match status" value="1"/>
</dbReference>
<dbReference type="OrthoDB" id="914987at2"/>
<dbReference type="PANTHER" id="PTHR42878">
    <property type="entry name" value="TWO-COMPONENT HISTIDINE KINASE"/>
    <property type="match status" value="1"/>
</dbReference>
<evidence type="ECO:0000256" key="2">
    <source>
        <dbReference type="ARBA" id="ARBA00012438"/>
    </source>
</evidence>
<feature type="domain" description="Histidine kinase" evidence="6">
    <location>
        <begin position="426"/>
        <end position="660"/>
    </location>
</feature>
<organism evidence="7 8">
    <name type="scientific">Fibrella aestuarina BUZ 2</name>
    <dbReference type="NCBI Taxonomy" id="1166018"/>
    <lineage>
        <taxon>Bacteria</taxon>
        <taxon>Pseudomonadati</taxon>
        <taxon>Bacteroidota</taxon>
        <taxon>Cytophagia</taxon>
        <taxon>Cytophagales</taxon>
        <taxon>Spirosomataceae</taxon>
        <taxon>Fibrella</taxon>
    </lineage>
</organism>
<dbReference type="RefSeq" id="WP_015332570.1">
    <property type="nucleotide sequence ID" value="NC_020054.1"/>
</dbReference>
<keyword evidence="8" id="KW-1185">Reference proteome</keyword>
<accession>I0KBG8</accession>
<dbReference type="SMART" id="SM00388">
    <property type="entry name" value="HisKA"/>
    <property type="match status" value="1"/>
</dbReference>
<dbReference type="STRING" id="1166018.FAES_3464"/>
<dbReference type="Gene3D" id="3.30.565.10">
    <property type="entry name" value="Histidine kinase-like ATPase, C-terminal domain"/>
    <property type="match status" value="1"/>
</dbReference>
<dbReference type="GO" id="GO:0030295">
    <property type="term" value="F:protein kinase activator activity"/>
    <property type="evidence" value="ECO:0007669"/>
    <property type="project" value="TreeGrafter"/>
</dbReference>
<dbReference type="KEGG" id="fae:FAES_3464"/>
<dbReference type="Pfam" id="PF02518">
    <property type="entry name" value="HATPase_c"/>
    <property type="match status" value="1"/>
</dbReference>
<dbReference type="HOGENOM" id="CLU_000445_114_71_10"/>
<dbReference type="EMBL" id="HE796683">
    <property type="protein sequence ID" value="CCH01471.1"/>
    <property type="molecule type" value="Genomic_DNA"/>
</dbReference>
<evidence type="ECO:0000259" key="6">
    <source>
        <dbReference type="PROSITE" id="PS50109"/>
    </source>
</evidence>
<dbReference type="Pfam" id="PF00512">
    <property type="entry name" value="HisKA"/>
    <property type="match status" value="1"/>
</dbReference>
<sequence length="663" mass="74051">MTSLADSAPHFGEGISTSQLWSVLNAAPSGMALLTAVRSPENPELIVDFRYRLANQAHAAVTPFSFDELPGMRVSALFPTLAQHPFFTQFADAIRTQQPSRSEHMYQADGLDGWFSVRVAPSGDDLILTYDDITDAQRAQADAQRHAQELRAIFDASINSIIAMTAIRDEQHDIIDFRMDMANESVLKSNFMKPEQIIGRRLLVVFPGNRDNGFFDLYRRVMATGIAEESTQYYRDDFGLEGWFEVSAVRQSPNQLVVTYNNVTGIKRQELELQRTNERLVQINDSALSGIAAYTAIREPGPDGQPGPIIDFVYDSFNRRAEELTGLKASDMVGNRVVQLFPHVKTSGLFDKWVQLVETGEPMRYTSFYNGQGKELWYDTQAVKWSDGFIQSYIDISASVTYQRGLEQANQVLRQANENLQQFAYVASHDLQEPLRKIVTICGLLIEQYADALGADGHDLLIRVHRSAQRMTVLVKDLLAYSRLATPEVVREPVDLNLVLSDVLTDLDQLIAEHSAVINADSLPTLQADSRQLQQLLQNLLSNAIKYVQPGTTPQVHIRSTLHSREALALLLTPPESSTITAPAYYELTITDNGIGFRPEYRDRIFGTFQRLHTASSPYEGTGIGLAIVKRVAENHGAFVIADSEEGKGATFRVFWPAESINV</sequence>
<dbReference type="AlphaFoldDB" id="I0KBG8"/>
<evidence type="ECO:0000256" key="5">
    <source>
        <dbReference type="ARBA" id="ARBA00022777"/>
    </source>
</evidence>
<keyword evidence="5 7" id="KW-0418">Kinase</keyword>
<dbReference type="InterPro" id="IPR036890">
    <property type="entry name" value="HATPase_C_sf"/>
</dbReference>
<evidence type="ECO:0000256" key="3">
    <source>
        <dbReference type="ARBA" id="ARBA00022553"/>
    </source>
</evidence>
<comment type="catalytic activity">
    <reaction evidence="1">
        <text>ATP + protein L-histidine = ADP + protein N-phospho-L-histidine.</text>
        <dbReference type="EC" id="2.7.13.3"/>
    </reaction>
</comment>
<dbReference type="InterPro" id="IPR035965">
    <property type="entry name" value="PAS-like_dom_sf"/>
</dbReference>
<dbReference type="Pfam" id="PF08448">
    <property type="entry name" value="PAS_4"/>
    <property type="match status" value="2"/>
</dbReference>
<dbReference type="PRINTS" id="PR00344">
    <property type="entry name" value="BCTRLSENSOR"/>
</dbReference>
<evidence type="ECO:0000313" key="7">
    <source>
        <dbReference type="EMBL" id="CCH01471.1"/>
    </source>
</evidence>
<evidence type="ECO:0000313" key="8">
    <source>
        <dbReference type="Proteomes" id="UP000011058"/>
    </source>
</evidence>
<dbReference type="Gene3D" id="3.30.450.20">
    <property type="entry name" value="PAS domain"/>
    <property type="match status" value="3"/>
</dbReference>
<evidence type="ECO:0000256" key="1">
    <source>
        <dbReference type="ARBA" id="ARBA00000085"/>
    </source>
</evidence>
<dbReference type="InterPro" id="IPR003661">
    <property type="entry name" value="HisK_dim/P_dom"/>
</dbReference>
<dbReference type="SUPFAM" id="SSF47384">
    <property type="entry name" value="Homodimeric domain of signal transducing histidine kinase"/>
    <property type="match status" value="1"/>
</dbReference>
<dbReference type="eggNOG" id="COG4251">
    <property type="taxonomic scope" value="Bacteria"/>
</dbReference>
<dbReference type="SMART" id="SM00387">
    <property type="entry name" value="HATPase_c"/>
    <property type="match status" value="1"/>
</dbReference>
<dbReference type="InterPro" id="IPR003594">
    <property type="entry name" value="HATPase_dom"/>
</dbReference>
<dbReference type="GO" id="GO:0000156">
    <property type="term" value="F:phosphorelay response regulator activity"/>
    <property type="evidence" value="ECO:0007669"/>
    <property type="project" value="TreeGrafter"/>
</dbReference>
<dbReference type="InterPro" id="IPR050351">
    <property type="entry name" value="BphY/WalK/GraS-like"/>
</dbReference>
<dbReference type="InterPro" id="IPR004358">
    <property type="entry name" value="Sig_transdc_His_kin-like_C"/>
</dbReference>
<dbReference type="Proteomes" id="UP000011058">
    <property type="component" value="Chromosome"/>
</dbReference>
<keyword evidence="4" id="KW-0808">Transferase</keyword>
<dbReference type="InterPro" id="IPR005467">
    <property type="entry name" value="His_kinase_dom"/>
</dbReference>
<dbReference type="GO" id="GO:0007234">
    <property type="term" value="P:osmosensory signaling via phosphorelay pathway"/>
    <property type="evidence" value="ECO:0007669"/>
    <property type="project" value="TreeGrafter"/>
</dbReference>
<evidence type="ECO:0000256" key="4">
    <source>
        <dbReference type="ARBA" id="ARBA00022679"/>
    </source>
</evidence>
<dbReference type="GO" id="GO:0000155">
    <property type="term" value="F:phosphorelay sensor kinase activity"/>
    <property type="evidence" value="ECO:0007669"/>
    <property type="project" value="InterPro"/>
</dbReference>
<dbReference type="CDD" id="cd00082">
    <property type="entry name" value="HisKA"/>
    <property type="match status" value="1"/>
</dbReference>
<dbReference type="SUPFAM" id="SSF55785">
    <property type="entry name" value="PYP-like sensor domain (PAS domain)"/>
    <property type="match status" value="3"/>
</dbReference>